<proteinExistence type="predicted"/>
<dbReference type="EnsemblProtists" id="PYU1_T010916">
    <property type="protein sequence ID" value="PYU1_T010916"/>
    <property type="gene ID" value="PYU1_G010893"/>
</dbReference>
<dbReference type="eggNOG" id="ENOG502R4FX">
    <property type="taxonomic scope" value="Eukaryota"/>
</dbReference>
<reference evidence="2" key="3">
    <citation type="submission" date="2015-02" db="UniProtKB">
        <authorList>
            <consortium name="EnsemblProtists"/>
        </authorList>
    </citation>
    <scope>IDENTIFICATION</scope>
    <source>
        <strain evidence="2">DAOM BR144</strain>
    </source>
</reference>
<name>K3X117_GLOUD</name>
<sequence length="405" mass="45709">MKARSHALPLPVDPTTTKPFPKIELTPEEQAHYDRVVGRLLYAGVQEYTKYSSKGELDCRLWAPVRKNSDMAIFKDLRGTGDPRVTRMLGIGKVDCYLEDIMDGLYSENTQELRTVLTFLKAKFIAGSIMQVSERRTPDDRFNFAGIKWFAAKTPGGAVSYDRDMLTYERQGITFDAAGNEIGYHLLQSVDRPEWPANTFKGLIRAHMSTCYLYKRKGKQVETFFWGEFFDSGSFPTLISNFAMAGKWISVVNFVKASEARKLSQLRKRAHTRASTSSITISDICLDAVAKQRGSAIEWDGSSAPNEQPPVFFDYVFHFSGVRGPLDSELSSTYSTMLVDESTISTSYLEDASLRSNKELDVSMFDSFIRRKQSHAERLSRRSYSNEEDLLSDLFTDSMGAIGKS</sequence>
<dbReference type="InParanoid" id="K3X117"/>
<evidence type="ECO:0000256" key="1">
    <source>
        <dbReference type="SAM" id="MobiDB-lite"/>
    </source>
</evidence>
<dbReference type="InterPro" id="IPR023393">
    <property type="entry name" value="START-like_dom_sf"/>
</dbReference>
<evidence type="ECO:0000313" key="3">
    <source>
        <dbReference type="Proteomes" id="UP000019132"/>
    </source>
</evidence>
<feature type="region of interest" description="Disordered" evidence="1">
    <location>
        <begin position="1"/>
        <end position="21"/>
    </location>
</feature>
<reference evidence="3" key="2">
    <citation type="submission" date="2010-04" db="EMBL/GenBank/DDBJ databases">
        <authorList>
            <person name="Buell R."/>
            <person name="Hamilton J."/>
            <person name="Hostetler J."/>
        </authorList>
    </citation>
    <scope>NUCLEOTIDE SEQUENCE [LARGE SCALE GENOMIC DNA]</scope>
    <source>
        <strain evidence="3">DAOM:BR144</strain>
    </source>
</reference>
<reference evidence="3" key="1">
    <citation type="journal article" date="2010" name="Genome Biol.">
        <title>Genome sequence of the necrotrophic plant pathogen Pythium ultimum reveals original pathogenicity mechanisms and effector repertoire.</title>
        <authorList>
            <person name="Levesque C.A."/>
            <person name="Brouwer H."/>
            <person name="Cano L."/>
            <person name="Hamilton J.P."/>
            <person name="Holt C."/>
            <person name="Huitema E."/>
            <person name="Raffaele S."/>
            <person name="Robideau G.P."/>
            <person name="Thines M."/>
            <person name="Win J."/>
            <person name="Zerillo M.M."/>
            <person name="Beakes G.W."/>
            <person name="Boore J.L."/>
            <person name="Busam D."/>
            <person name="Dumas B."/>
            <person name="Ferriera S."/>
            <person name="Fuerstenberg S.I."/>
            <person name="Gachon C.M."/>
            <person name="Gaulin E."/>
            <person name="Govers F."/>
            <person name="Grenville-Briggs L."/>
            <person name="Horner N."/>
            <person name="Hostetler J."/>
            <person name="Jiang R.H."/>
            <person name="Johnson J."/>
            <person name="Krajaejun T."/>
            <person name="Lin H."/>
            <person name="Meijer H.J."/>
            <person name="Moore B."/>
            <person name="Morris P."/>
            <person name="Phuntmart V."/>
            <person name="Puiu D."/>
            <person name="Shetty J."/>
            <person name="Stajich J.E."/>
            <person name="Tripathy S."/>
            <person name="Wawra S."/>
            <person name="van West P."/>
            <person name="Whitty B.R."/>
            <person name="Coutinho P.M."/>
            <person name="Henrissat B."/>
            <person name="Martin F."/>
            <person name="Thomas P.D."/>
            <person name="Tyler B.M."/>
            <person name="De Vries R.P."/>
            <person name="Kamoun S."/>
            <person name="Yandell M."/>
            <person name="Tisserat N."/>
            <person name="Buell C.R."/>
        </authorList>
    </citation>
    <scope>NUCLEOTIDE SEQUENCE</scope>
    <source>
        <strain evidence="3">DAOM:BR144</strain>
    </source>
</reference>
<organism evidence="2 3">
    <name type="scientific">Globisporangium ultimum (strain ATCC 200006 / CBS 805.95 / DAOM BR144)</name>
    <name type="common">Pythium ultimum</name>
    <dbReference type="NCBI Taxonomy" id="431595"/>
    <lineage>
        <taxon>Eukaryota</taxon>
        <taxon>Sar</taxon>
        <taxon>Stramenopiles</taxon>
        <taxon>Oomycota</taxon>
        <taxon>Peronosporomycetes</taxon>
        <taxon>Pythiales</taxon>
        <taxon>Pythiaceae</taxon>
        <taxon>Globisporangium</taxon>
    </lineage>
</organism>
<dbReference type="AlphaFoldDB" id="K3X117"/>
<accession>K3X117</accession>
<evidence type="ECO:0008006" key="4">
    <source>
        <dbReference type="Google" id="ProtNLM"/>
    </source>
</evidence>
<dbReference type="HOGENOM" id="CLU_015303_1_1_1"/>
<dbReference type="VEuPathDB" id="FungiDB:PYU1_G010893"/>
<keyword evidence="3" id="KW-1185">Reference proteome</keyword>
<dbReference type="EMBL" id="GL376590">
    <property type="status" value="NOT_ANNOTATED_CDS"/>
    <property type="molecule type" value="Genomic_DNA"/>
</dbReference>
<dbReference type="PANTHER" id="PTHR13510:SF44">
    <property type="entry name" value="RABENOSYN-5"/>
    <property type="match status" value="1"/>
</dbReference>
<evidence type="ECO:0000313" key="2">
    <source>
        <dbReference type="EnsemblProtists" id="PYU1_T010916"/>
    </source>
</evidence>
<dbReference type="Gene3D" id="3.30.530.20">
    <property type="match status" value="1"/>
</dbReference>
<dbReference type="Proteomes" id="UP000019132">
    <property type="component" value="Unassembled WGS sequence"/>
</dbReference>
<dbReference type="InterPro" id="IPR052727">
    <property type="entry name" value="Rab4/Rab5_effector"/>
</dbReference>
<protein>
    <recommendedName>
        <fullName evidence="4">START domain-containing protein</fullName>
    </recommendedName>
</protein>
<dbReference type="PANTHER" id="PTHR13510">
    <property type="entry name" value="FYVE-FINGER-CONTAINING RAB5 EFFECTOR PROTEIN RABENOSYN-5-RELATED"/>
    <property type="match status" value="1"/>
</dbReference>